<protein>
    <submittedName>
        <fullName evidence="1">Ribosome hibernation promoting factor HPF</fullName>
    </submittedName>
</protein>
<dbReference type="InterPro" id="IPR036567">
    <property type="entry name" value="RHF-like"/>
</dbReference>
<keyword evidence="2" id="KW-1185">Reference proteome</keyword>
<organism evidence="1 2">
    <name type="scientific">Engelhardtia mirabilis</name>
    <dbReference type="NCBI Taxonomy" id="2528011"/>
    <lineage>
        <taxon>Bacteria</taxon>
        <taxon>Pseudomonadati</taxon>
        <taxon>Planctomycetota</taxon>
        <taxon>Planctomycetia</taxon>
        <taxon>Planctomycetia incertae sedis</taxon>
        <taxon>Engelhardtia</taxon>
    </lineage>
</organism>
<accession>A0A518BPA1</accession>
<evidence type="ECO:0000313" key="1">
    <source>
        <dbReference type="EMBL" id="QDU68805.1"/>
    </source>
</evidence>
<dbReference type="SUPFAM" id="SSF69754">
    <property type="entry name" value="Ribosome binding protein Y (YfiA homologue)"/>
    <property type="match status" value="1"/>
</dbReference>
<gene>
    <name evidence="1" type="ORF">Pla133_39080</name>
</gene>
<sequence length="105" mass="11909">MNVEVSIPHSSYPTNVREQVEDKLQGLARFFDRTQSIRAVLDQEPDSHRVELVANARRGVVLVVDSKAPTLSQALDESVDRMARALRKHKEKLSGSRRQGRSEEE</sequence>
<dbReference type="Proteomes" id="UP000316921">
    <property type="component" value="Chromosome"/>
</dbReference>
<dbReference type="EMBL" id="CP036287">
    <property type="protein sequence ID" value="QDU68805.1"/>
    <property type="molecule type" value="Genomic_DNA"/>
</dbReference>
<dbReference type="AlphaFoldDB" id="A0A518BPA1"/>
<evidence type="ECO:0000313" key="2">
    <source>
        <dbReference type="Proteomes" id="UP000316921"/>
    </source>
</evidence>
<dbReference type="RefSeq" id="WP_419191732.1">
    <property type="nucleotide sequence ID" value="NZ_CP036287.1"/>
</dbReference>
<dbReference type="CDD" id="cd00552">
    <property type="entry name" value="RaiA"/>
    <property type="match status" value="1"/>
</dbReference>
<name>A0A518BPA1_9BACT</name>
<dbReference type="InterPro" id="IPR003489">
    <property type="entry name" value="RHF/RaiA"/>
</dbReference>
<dbReference type="Pfam" id="PF02482">
    <property type="entry name" value="Ribosomal_S30AE"/>
    <property type="match status" value="1"/>
</dbReference>
<dbReference type="NCBIfam" id="TIGR00741">
    <property type="entry name" value="yfiA"/>
    <property type="match status" value="1"/>
</dbReference>
<dbReference type="Gene3D" id="3.30.160.100">
    <property type="entry name" value="Ribosome hibernation promotion factor-like"/>
    <property type="match status" value="1"/>
</dbReference>
<proteinExistence type="predicted"/>
<dbReference type="KEGG" id="pbap:Pla133_39080"/>
<reference evidence="1 2" key="1">
    <citation type="submission" date="2019-02" db="EMBL/GenBank/DDBJ databases">
        <title>Deep-cultivation of Planctomycetes and their phenomic and genomic characterization uncovers novel biology.</title>
        <authorList>
            <person name="Wiegand S."/>
            <person name="Jogler M."/>
            <person name="Boedeker C."/>
            <person name="Pinto D."/>
            <person name="Vollmers J."/>
            <person name="Rivas-Marin E."/>
            <person name="Kohn T."/>
            <person name="Peeters S.H."/>
            <person name="Heuer A."/>
            <person name="Rast P."/>
            <person name="Oberbeckmann S."/>
            <person name="Bunk B."/>
            <person name="Jeske O."/>
            <person name="Meyerdierks A."/>
            <person name="Storesund J.E."/>
            <person name="Kallscheuer N."/>
            <person name="Luecker S."/>
            <person name="Lage O.M."/>
            <person name="Pohl T."/>
            <person name="Merkel B.J."/>
            <person name="Hornburger P."/>
            <person name="Mueller R.-W."/>
            <person name="Bruemmer F."/>
            <person name="Labrenz M."/>
            <person name="Spormann A.M."/>
            <person name="Op den Camp H."/>
            <person name="Overmann J."/>
            <person name="Amann R."/>
            <person name="Jetten M.S.M."/>
            <person name="Mascher T."/>
            <person name="Medema M.H."/>
            <person name="Devos D.P."/>
            <person name="Kaster A.-K."/>
            <person name="Ovreas L."/>
            <person name="Rohde M."/>
            <person name="Galperin M.Y."/>
            <person name="Jogler C."/>
        </authorList>
    </citation>
    <scope>NUCLEOTIDE SEQUENCE [LARGE SCALE GENOMIC DNA]</scope>
    <source>
        <strain evidence="1 2">Pla133</strain>
    </source>
</reference>